<feature type="region of interest" description="Disordered" evidence="1">
    <location>
        <begin position="1"/>
        <end position="36"/>
    </location>
</feature>
<name>A0A8H7D2B0_9AGAR</name>
<dbReference type="Proteomes" id="UP000620124">
    <property type="component" value="Unassembled WGS sequence"/>
</dbReference>
<evidence type="ECO:0000256" key="1">
    <source>
        <dbReference type="SAM" id="MobiDB-lite"/>
    </source>
</evidence>
<organism evidence="2 3">
    <name type="scientific">Mycena venus</name>
    <dbReference type="NCBI Taxonomy" id="2733690"/>
    <lineage>
        <taxon>Eukaryota</taxon>
        <taxon>Fungi</taxon>
        <taxon>Dikarya</taxon>
        <taxon>Basidiomycota</taxon>
        <taxon>Agaricomycotina</taxon>
        <taxon>Agaricomycetes</taxon>
        <taxon>Agaricomycetidae</taxon>
        <taxon>Agaricales</taxon>
        <taxon>Marasmiineae</taxon>
        <taxon>Mycenaceae</taxon>
        <taxon>Mycena</taxon>
    </lineage>
</organism>
<comment type="caution">
    <text evidence="2">The sequence shown here is derived from an EMBL/GenBank/DDBJ whole genome shotgun (WGS) entry which is preliminary data.</text>
</comment>
<sequence length="109" mass="11749">MPQSLDLRPLAASLPCDGEASGPTTSVANDCDPASIPPQLRRKLSPPEFHAEDAILPAKETAARVVPQQEMHFAVLRGGLRAHAIEALRRREAASLMMQDAMEVVPESI</sequence>
<reference evidence="2" key="1">
    <citation type="submission" date="2020-05" db="EMBL/GenBank/DDBJ databases">
        <title>Mycena genomes resolve the evolution of fungal bioluminescence.</title>
        <authorList>
            <person name="Tsai I.J."/>
        </authorList>
    </citation>
    <scope>NUCLEOTIDE SEQUENCE</scope>
    <source>
        <strain evidence="2">CCC161011</strain>
    </source>
</reference>
<dbReference type="OrthoDB" id="10323084at2759"/>
<protein>
    <submittedName>
        <fullName evidence="2">Uncharacterized protein</fullName>
    </submittedName>
</protein>
<proteinExistence type="predicted"/>
<keyword evidence="3" id="KW-1185">Reference proteome</keyword>
<dbReference type="EMBL" id="JACAZI010000007">
    <property type="protein sequence ID" value="KAF7356128.1"/>
    <property type="molecule type" value="Genomic_DNA"/>
</dbReference>
<evidence type="ECO:0000313" key="2">
    <source>
        <dbReference type="EMBL" id="KAF7356128.1"/>
    </source>
</evidence>
<accession>A0A8H7D2B0</accession>
<dbReference type="AlphaFoldDB" id="A0A8H7D2B0"/>
<gene>
    <name evidence="2" type="ORF">MVEN_00943400</name>
</gene>
<evidence type="ECO:0000313" key="3">
    <source>
        <dbReference type="Proteomes" id="UP000620124"/>
    </source>
</evidence>